<keyword evidence="3" id="KW-1185">Reference proteome</keyword>
<accession>A0AAV7Q7D9</accession>
<reference evidence="2" key="1">
    <citation type="journal article" date="2022" name="bioRxiv">
        <title>Sequencing and chromosome-scale assembly of the giantPleurodeles waltlgenome.</title>
        <authorList>
            <person name="Brown T."/>
            <person name="Elewa A."/>
            <person name="Iarovenko S."/>
            <person name="Subramanian E."/>
            <person name="Araus A.J."/>
            <person name="Petzold A."/>
            <person name="Susuki M."/>
            <person name="Suzuki K.-i.T."/>
            <person name="Hayashi T."/>
            <person name="Toyoda A."/>
            <person name="Oliveira C."/>
            <person name="Osipova E."/>
            <person name="Leigh N.D."/>
            <person name="Simon A."/>
            <person name="Yun M.H."/>
        </authorList>
    </citation>
    <scope>NUCLEOTIDE SEQUENCE</scope>
    <source>
        <strain evidence="2">20211129_DDA</strain>
        <tissue evidence="2">Liver</tissue>
    </source>
</reference>
<dbReference type="Proteomes" id="UP001066276">
    <property type="component" value="Chromosome 6"/>
</dbReference>
<proteinExistence type="predicted"/>
<organism evidence="2 3">
    <name type="scientific">Pleurodeles waltl</name>
    <name type="common">Iberian ribbed newt</name>
    <dbReference type="NCBI Taxonomy" id="8319"/>
    <lineage>
        <taxon>Eukaryota</taxon>
        <taxon>Metazoa</taxon>
        <taxon>Chordata</taxon>
        <taxon>Craniata</taxon>
        <taxon>Vertebrata</taxon>
        <taxon>Euteleostomi</taxon>
        <taxon>Amphibia</taxon>
        <taxon>Batrachia</taxon>
        <taxon>Caudata</taxon>
        <taxon>Salamandroidea</taxon>
        <taxon>Salamandridae</taxon>
        <taxon>Pleurodelinae</taxon>
        <taxon>Pleurodeles</taxon>
    </lineage>
</organism>
<evidence type="ECO:0000313" key="3">
    <source>
        <dbReference type="Proteomes" id="UP001066276"/>
    </source>
</evidence>
<evidence type="ECO:0000313" key="2">
    <source>
        <dbReference type="EMBL" id="KAJ1136467.1"/>
    </source>
</evidence>
<dbReference type="AlphaFoldDB" id="A0AAV7Q7D9"/>
<feature type="region of interest" description="Disordered" evidence="1">
    <location>
        <begin position="1"/>
        <end position="36"/>
    </location>
</feature>
<gene>
    <name evidence="2" type="ORF">NDU88_002883</name>
</gene>
<comment type="caution">
    <text evidence="2">The sequence shown here is derived from an EMBL/GenBank/DDBJ whole genome shotgun (WGS) entry which is preliminary data.</text>
</comment>
<protein>
    <submittedName>
        <fullName evidence="2">Uncharacterized protein</fullName>
    </submittedName>
</protein>
<sequence length="118" mass="12908">MGISPPPGGRDPAARDTQQRCQPEQNGAAERKSEWQPAAVECIEKEGESPDPGLVERPREAIAVEWQVAAVHLGKKSELPGLDLVEVPGAVTALEWWMGQQRALNRFGGVGQEVREMR</sequence>
<name>A0AAV7Q7D9_PLEWA</name>
<dbReference type="EMBL" id="JANPWB010000010">
    <property type="protein sequence ID" value="KAJ1136467.1"/>
    <property type="molecule type" value="Genomic_DNA"/>
</dbReference>
<evidence type="ECO:0000256" key="1">
    <source>
        <dbReference type="SAM" id="MobiDB-lite"/>
    </source>
</evidence>